<dbReference type="InterPro" id="IPR013217">
    <property type="entry name" value="Methyltransf_12"/>
</dbReference>
<evidence type="ECO:0000256" key="1">
    <source>
        <dbReference type="ARBA" id="ARBA00009725"/>
    </source>
</evidence>
<dbReference type="Gene3D" id="3.40.50.150">
    <property type="entry name" value="Vaccinia Virus protein VP39"/>
    <property type="match status" value="1"/>
</dbReference>
<dbReference type="PIRSF" id="PIRSF037755">
    <property type="entry name" value="Mettl2_prd"/>
    <property type="match status" value="1"/>
</dbReference>
<evidence type="ECO:0000256" key="3">
    <source>
        <dbReference type="ARBA" id="ARBA00022679"/>
    </source>
</evidence>
<evidence type="ECO:0000256" key="2">
    <source>
        <dbReference type="ARBA" id="ARBA00022603"/>
    </source>
</evidence>
<dbReference type="GeneID" id="89977555"/>
<name>A0AAV9MXF0_9EURO</name>
<organism evidence="7 8">
    <name type="scientific">Exophiala bonariae</name>
    <dbReference type="NCBI Taxonomy" id="1690606"/>
    <lineage>
        <taxon>Eukaryota</taxon>
        <taxon>Fungi</taxon>
        <taxon>Dikarya</taxon>
        <taxon>Ascomycota</taxon>
        <taxon>Pezizomycotina</taxon>
        <taxon>Eurotiomycetes</taxon>
        <taxon>Chaetothyriomycetidae</taxon>
        <taxon>Chaetothyriales</taxon>
        <taxon>Herpotrichiellaceae</taxon>
        <taxon>Exophiala</taxon>
    </lineage>
</organism>
<dbReference type="Pfam" id="PF08242">
    <property type="entry name" value="Methyltransf_12"/>
    <property type="match status" value="1"/>
</dbReference>
<evidence type="ECO:0000256" key="5">
    <source>
        <dbReference type="SAM" id="MobiDB-lite"/>
    </source>
</evidence>
<dbReference type="AlphaFoldDB" id="A0AAV9MXF0"/>
<keyword evidence="3 4" id="KW-0808">Transferase</keyword>
<dbReference type="RefSeq" id="XP_064700922.1">
    <property type="nucleotide sequence ID" value="XM_064852936.1"/>
</dbReference>
<sequence>MSPDRGIEREMLEPNVLTPTLESLNLADKSDDSNQTSELVSEESISIPAHLSHDPSTNAKTSEPFQFGQRHLSESDDVFSFNAWDHVVPDESHYEYCESQYASQRATPVSDFDRNRFNEQPEKWWNLFYKEKTSTFFKDRKWLMQEFPVLKEVTQAHAGEKVVLEVGAGAGNTAFPLLRLNENPNLRLHAVDFSKKAVETMTAAEEYSTCDGIMSANVWDVAGEELPIGVEEGSVDIVIMIFIFSALNPKQWEQAVCNIHRVLKPGGQVLFRDYGRGDLAQVRFKAKRWMSENFYVRGDGTRVYFFELDELERIWDVRFEISNLDVDRRLIVNRQRRIKMYRCWIQGRFCKKELSTA</sequence>
<evidence type="ECO:0000256" key="4">
    <source>
        <dbReference type="PIRNR" id="PIRNR037755"/>
    </source>
</evidence>
<dbReference type="Proteomes" id="UP001358417">
    <property type="component" value="Unassembled WGS sequence"/>
</dbReference>
<evidence type="ECO:0000313" key="7">
    <source>
        <dbReference type="EMBL" id="KAK5045290.1"/>
    </source>
</evidence>
<comment type="function">
    <text evidence="4">S-adenosyl-L-methionine-dependent methyltransferase.</text>
</comment>
<dbReference type="CDD" id="cd02440">
    <property type="entry name" value="AdoMet_MTases"/>
    <property type="match status" value="1"/>
</dbReference>
<protein>
    <recommendedName>
        <fullName evidence="4">tRNA N(3)-methylcytidine methyltransferase</fullName>
        <ecNumber evidence="4">2.1.1.-</ecNumber>
    </recommendedName>
</protein>
<gene>
    <name evidence="7" type="ORF">LTR84_009396</name>
</gene>
<reference evidence="7 8" key="1">
    <citation type="submission" date="2023-08" db="EMBL/GenBank/DDBJ databases">
        <title>Black Yeasts Isolated from many extreme environments.</title>
        <authorList>
            <person name="Coleine C."/>
            <person name="Stajich J.E."/>
            <person name="Selbmann L."/>
        </authorList>
    </citation>
    <scope>NUCLEOTIDE SEQUENCE [LARGE SCALE GENOMIC DNA]</scope>
    <source>
        <strain evidence="7 8">CCFEE 5792</strain>
    </source>
</reference>
<keyword evidence="2 4" id="KW-0489">Methyltransferase</keyword>
<dbReference type="InterPro" id="IPR029063">
    <property type="entry name" value="SAM-dependent_MTases_sf"/>
</dbReference>
<feature type="compositionally biased region" description="Basic and acidic residues" evidence="5">
    <location>
        <begin position="1"/>
        <end position="12"/>
    </location>
</feature>
<feature type="domain" description="Methyltransferase type 12" evidence="6">
    <location>
        <begin position="164"/>
        <end position="268"/>
    </location>
</feature>
<dbReference type="InterPro" id="IPR026113">
    <property type="entry name" value="METTL2/6/8-like"/>
</dbReference>
<dbReference type="PANTHER" id="PTHR22809">
    <property type="entry name" value="METHYLTRANSFERASE-RELATED"/>
    <property type="match status" value="1"/>
</dbReference>
<comment type="similarity">
    <text evidence="1 4">Belongs to the methyltransferase superfamily. METL family.</text>
</comment>
<evidence type="ECO:0000259" key="6">
    <source>
        <dbReference type="Pfam" id="PF08242"/>
    </source>
</evidence>
<feature type="compositionally biased region" description="Polar residues" evidence="5">
    <location>
        <begin position="54"/>
        <end position="63"/>
    </location>
</feature>
<dbReference type="GO" id="GO:0032259">
    <property type="term" value="P:methylation"/>
    <property type="evidence" value="ECO:0007669"/>
    <property type="project" value="UniProtKB-KW"/>
</dbReference>
<dbReference type="EC" id="2.1.1.-" evidence="4"/>
<feature type="region of interest" description="Disordered" evidence="5">
    <location>
        <begin position="1"/>
        <end position="63"/>
    </location>
</feature>
<proteinExistence type="inferred from homology"/>
<dbReference type="EMBL" id="JAVRRD010000038">
    <property type="protein sequence ID" value="KAK5045290.1"/>
    <property type="molecule type" value="Genomic_DNA"/>
</dbReference>
<dbReference type="PANTHER" id="PTHR22809:SF11">
    <property type="entry name" value="TRNA N(3)-METHYLCYTIDINE METHYLTRANSFERASE METTL2"/>
    <property type="match status" value="1"/>
</dbReference>
<keyword evidence="8" id="KW-1185">Reference proteome</keyword>
<dbReference type="GO" id="GO:0052735">
    <property type="term" value="F:tRNA (cytidine-3-)-methyltransferase activity"/>
    <property type="evidence" value="ECO:0007669"/>
    <property type="project" value="TreeGrafter"/>
</dbReference>
<comment type="caution">
    <text evidence="7">The sequence shown here is derived from an EMBL/GenBank/DDBJ whole genome shotgun (WGS) entry which is preliminary data.</text>
</comment>
<accession>A0AAV9MXF0</accession>
<dbReference type="SUPFAM" id="SSF53335">
    <property type="entry name" value="S-adenosyl-L-methionine-dependent methyltransferases"/>
    <property type="match status" value="1"/>
</dbReference>
<evidence type="ECO:0000313" key="8">
    <source>
        <dbReference type="Proteomes" id="UP001358417"/>
    </source>
</evidence>